<evidence type="ECO:0000256" key="1">
    <source>
        <dbReference type="SAM" id="MobiDB-lite"/>
    </source>
</evidence>
<dbReference type="EMBL" id="JANPWB010000002">
    <property type="protein sequence ID" value="KAJ1207189.1"/>
    <property type="molecule type" value="Genomic_DNA"/>
</dbReference>
<organism evidence="2 3">
    <name type="scientific">Pleurodeles waltl</name>
    <name type="common">Iberian ribbed newt</name>
    <dbReference type="NCBI Taxonomy" id="8319"/>
    <lineage>
        <taxon>Eukaryota</taxon>
        <taxon>Metazoa</taxon>
        <taxon>Chordata</taxon>
        <taxon>Craniata</taxon>
        <taxon>Vertebrata</taxon>
        <taxon>Euteleostomi</taxon>
        <taxon>Amphibia</taxon>
        <taxon>Batrachia</taxon>
        <taxon>Caudata</taxon>
        <taxon>Salamandroidea</taxon>
        <taxon>Salamandridae</taxon>
        <taxon>Pleurodelinae</taxon>
        <taxon>Pleurodeles</taxon>
    </lineage>
</organism>
<accession>A0AAV7W4Z8</accession>
<protein>
    <submittedName>
        <fullName evidence="2">Uncharacterized protein</fullName>
    </submittedName>
</protein>
<feature type="region of interest" description="Disordered" evidence="1">
    <location>
        <begin position="1"/>
        <end position="25"/>
    </location>
</feature>
<comment type="caution">
    <text evidence="2">The sequence shown here is derived from an EMBL/GenBank/DDBJ whole genome shotgun (WGS) entry which is preliminary data.</text>
</comment>
<evidence type="ECO:0000313" key="2">
    <source>
        <dbReference type="EMBL" id="KAJ1207189.1"/>
    </source>
</evidence>
<name>A0AAV7W4Z8_PLEWA</name>
<feature type="region of interest" description="Disordered" evidence="1">
    <location>
        <begin position="41"/>
        <end position="131"/>
    </location>
</feature>
<proteinExistence type="predicted"/>
<keyword evidence="3" id="KW-1185">Reference proteome</keyword>
<feature type="compositionally biased region" description="Basic and acidic residues" evidence="1">
    <location>
        <begin position="94"/>
        <end position="117"/>
    </location>
</feature>
<dbReference type="AlphaFoldDB" id="A0AAV7W4Z8"/>
<evidence type="ECO:0000313" key="3">
    <source>
        <dbReference type="Proteomes" id="UP001066276"/>
    </source>
</evidence>
<gene>
    <name evidence="2" type="ORF">NDU88_002581</name>
</gene>
<sequence>MAGRHEGTVASQFTPPIHIRFPGNFRQGAGASRVALCHRDAPLARGAIGPEPRSGPRSGRGRRPGPQGGPSYDGLLNSAPEGPRTWRAQFGTCKQRDRSGGLDTGTHERFGRGERPCLQDVIGAGEWRPPP</sequence>
<reference evidence="2" key="1">
    <citation type="journal article" date="2022" name="bioRxiv">
        <title>Sequencing and chromosome-scale assembly of the giantPleurodeles waltlgenome.</title>
        <authorList>
            <person name="Brown T."/>
            <person name="Elewa A."/>
            <person name="Iarovenko S."/>
            <person name="Subramanian E."/>
            <person name="Araus A.J."/>
            <person name="Petzold A."/>
            <person name="Susuki M."/>
            <person name="Suzuki K.-i.T."/>
            <person name="Hayashi T."/>
            <person name="Toyoda A."/>
            <person name="Oliveira C."/>
            <person name="Osipova E."/>
            <person name="Leigh N.D."/>
            <person name="Simon A."/>
            <person name="Yun M.H."/>
        </authorList>
    </citation>
    <scope>NUCLEOTIDE SEQUENCE</scope>
    <source>
        <strain evidence="2">20211129_DDA</strain>
        <tissue evidence="2">Liver</tissue>
    </source>
</reference>
<dbReference type="Proteomes" id="UP001066276">
    <property type="component" value="Chromosome 1_2"/>
</dbReference>